<reference evidence="1" key="1">
    <citation type="submission" date="2022-01" db="EMBL/GenBank/DDBJ databases">
        <authorList>
            <person name="Criscuolo A."/>
        </authorList>
    </citation>
    <scope>NUCLEOTIDE SEQUENCE</scope>
    <source>
        <strain evidence="1">CIP111892</strain>
    </source>
</reference>
<gene>
    <name evidence="1" type="ORF">PAECIP111892_01353</name>
</gene>
<organism evidence="1 2">
    <name type="scientific">Paenibacillus auburnensis</name>
    <dbReference type="NCBI Taxonomy" id="2905649"/>
    <lineage>
        <taxon>Bacteria</taxon>
        <taxon>Bacillati</taxon>
        <taxon>Bacillota</taxon>
        <taxon>Bacilli</taxon>
        <taxon>Bacillales</taxon>
        <taxon>Paenibacillaceae</taxon>
        <taxon>Paenibacillus</taxon>
    </lineage>
</organism>
<dbReference type="Pfam" id="PF14106">
    <property type="entry name" value="DUF4279"/>
    <property type="match status" value="1"/>
</dbReference>
<keyword evidence="2" id="KW-1185">Reference proteome</keyword>
<evidence type="ECO:0000313" key="1">
    <source>
        <dbReference type="EMBL" id="CAH1193928.1"/>
    </source>
</evidence>
<dbReference type="EMBL" id="CAKMMG010000001">
    <property type="protein sequence ID" value="CAH1193928.1"/>
    <property type="molecule type" value="Genomic_DNA"/>
</dbReference>
<evidence type="ECO:0000313" key="2">
    <source>
        <dbReference type="Proteomes" id="UP000838324"/>
    </source>
</evidence>
<protein>
    <recommendedName>
        <fullName evidence="3">DUF4279 domain-containing protein</fullName>
    </recommendedName>
</protein>
<name>A0ABN8FWS9_9BACL</name>
<accession>A0ABN8FWS9</accession>
<dbReference type="InterPro" id="IPR025459">
    <property type="entry name" value="DUF4279"/>
</dbReference>
<sequence length="118" mass="13936">MNFEEITTNINLQPVKIKRKGEPITSKQVMKDDYWSYKVKFGDRHFDTALDSFLNDLMPSEKYIKRISMKHEVYIFFSTRSRLGQMGFELKPNVLRVMADLNIRFEVHVLSNGEAENE</sequence>
<evidence type="ECO:0008006" key="3">
    <source>
        <dbReference type="Google" id="ProtNLM"/>
    </source>
</evidence>
<proteinExistence type="predicted"/>
<comment type="caution">
    <text evidence="1">The sequence shown here is derived from an EMBL/GenBank/DDBJ whole genome shotgun (WGS) entry which is preliminary data.</text>
</comment>
<dbReference type="Proteomes" id="UP000838324">
    <property type="component" value="Unassembled WGS sequence"/>
</dbReference>